<dbReference type="PANTHER" id="PTHR43194:SF2">
    <property type="entry name" value="PEROXISOMAL MEMBRANE PROTEIN LPX1"/>
    <property type="match status" value="1"/>
</dbReference>
<dbReference type="InterPro" id="IPR029058">
    <property type="entry name" value="AB_hydrolase_fold"/>
</dbReference>
<dbReference type="InterPro" id="IPR050228">
    <property type="entry name" value="Carboxylesterase_BioH"/>
</dbReference>
<comment type="caution">
    <text evidence="2">The sequence shown here is derived from an EMBL/GenBank/DDBJ whole genome shotgun (WGS) entry which is preliminary data.</text>
</comment>
<gene>
    <name evidence="2" type="ORF">QQX98_005067</name>
</gene>
<dbReference type="SUPFAM" id="SSF53474">
    <property type="entry name" value="alpha/beta-Hydrolases"/>
    <property type="match status" value="1"/>
</dbReference>
<evidence type="ECO:0000313" key="3">
    <source>
        <dbReference type="Proteomes" id="UP001498476"/>
    </source>
</evidence>
<protein>
    <recommendedName>
        <fullName evidence="1">AB hydrolase-1 domain-containing protein</fullName>
    </recommendedName>
</protein>
<dbReference type="Pfam" id="PF00561">
    <property type="entry name" value="Abhydrolase_1"/>
    <property type="match status" value="1"/>
</dbReference>
<dbReference type="PANTHER" id="PTHR43194">
    <property type="entry name" value="HYDROLASE ALPHA/BETA FOLD FAMILY"/>
    <property type="match status" value="1"/>
</dbReference>
<accession>A0ABR1H7P0</accession>
<keyword evidence="3" id="KW-1185">Reference proteome</keyword>
<dbReference type="EMBL" id="JAZAVJ010000066">
    <property type="protein sequence ID" value="KAK7416596.1"/>
    <property type="molecule type" value="Genomic_DNA"/>
</dbReference>
<evidence type="ECO:0000313" key="2">
    <source>
        <dbReference type="EMBL" id="KAK7416596.1"/>
    </source>
</evidence>
<evidence type="ECO:0000259" key="1">
    <source>
        <dbReference type="Pfam" id="PF00561"/>
    </source>
</evidence>
<organism evidence="2 3">
    <name type="scientific">Neonectria punicea</name>
    <dbReference type="NCBI Taxonomy" id="979145"/>
    <lineage>
        <taxon>Eukaryota</taxon>
        <taxon>Fungi</taxon>
        <taxon>Dikarya</taxon>
        <taxon>Ascomycota</taxon>
        <taxon>Pezizomycotina</taxon>
        <taxon>Sordariomycetes</taxon>
        <taxon>Hypocreomycetidae</taxon>
        <taxon>Hypocreales</taxon>
        <taxon>Nectriaceae</taxon>
        <taxon>Neonectria</taxon>
    </lineage>
</organism>
<dbReference type="InterPro" id="IPR000073">
    <property type="entry name" value="AB_hydrolase_1"/>
</dbReference>
<name>A0ABR1H7P0_9HYPO</name>
<sequence length="295" mass="31837">MASSTNHHPSSSGLATISVTPDIRIFYDVTPPLPVHPQRPILVLSNSLAATTALWDDFVGAFANTHTIVRYDARFHGASPLSHNADFDYTDGIKMKDLADDVIALLDHLKIQSPVEAFIGLSIGAGVGVVLASQYPSRFNRFVIVGTRSHSAPGDAERFQQRIESINSQGVQAQAEQSIQRWFSGEWILANPERATAVVDMVASTSVQGFTASVGALRTLDLRGNIANIKEAGHGKKLLFVVGEKDAPLVQEETRWLAAKAGSEVIVIPGAGHIVNVEQPGKFHQVVQAYIQQSL</sequence>
<feature type="domain" description="AB hydrolase-1" evidence="1">
    <location>
        <begin position="40"/>
        <end position="279"/>
    </location>
</feature>
<dbReference type="Gene3D" id="3.40.50.1820">
    <property type="entry name" value="alpha/beta hydrolase"/>
    <property type="match status" value="1"/>
</dbReference>
<reference evidence="2 3" key="1">
    <citation type="journal article" date="2025" name="Microbiol. Resour. Announc.">
        <title>Draft genome sequences for Neonectria magnoliae and Neonectria punicea, canker pathogens of Liriodendron tulipifera and Acer saccharum in West Virginia.</title>
        <authorList>
            <person name="Petronek H.M."/>
            <person name="Kasson M.T."/>
            <person name="Metheny A.M."/>
            <person name="Stauder C.M."/>
            <person name="Lovett B."/>
            <person name="Lynch S.C."/>
            <person name="Garnas J.R."/>
            <person name="Kasson L.R."/>
            <person name="Stajich J.E."/>
        </authorList>
    </citation>
    <scope>NUCLEOTIDE SEQUENCE [LARGE SCALE GENOMIC DNA]</scope>
    <source>
        <strain evidence="2 3">NRRL 64653</strain>
    </source>
</reference>
<proteinExistence type="predicted"/>
<dbReference type="Proteomes" id="UP001498476">
    <property type="component" value="Unassembled WGS sequence"/>
</dbReference>